<dbReference type="EC" id="2.7.11.1" evidence="1"/>
<proteinExistence type="predicted"/>
<feature type="domain" description="Protein kinase" evidence="9">
    <location>
        <begin position="226"/>
        <end position="506"/>
    </location>
</feature>
<dbReference type="Gene3D" id="1.50.10.20">
    <property type="match status" value="2"/>
</dbReference>
<dbReference type="Proteomes" id="UP000517916">
    <property type="component" value="Unassembled WGS sequence"/>
</dbReference>
<keyword evidence="4" id="KW-0547">Nucleotide-binding</keyword>
<evidence type="ECO:0000256" key="2">
    <source>
        <dbReference type="ARBA" id="ARBA00022527"/>
    </source>
</evidence>
<dbReference type="Pfam" id="PF25816">
    <property type="entry name" value="RamC_N"/>
    <property type="match status" value="1"/>
</dbReference>
<dbReference type="InterPro" id="IPR057929">
    <property type="entry name" value="RamC_N"/>
</dbReference>
<dbReference type="InterPro" id="IPR007822">
    <property type="entry name" value="LANC-like"/>
</dbReference>
<evidence type="ECO:0000256" key="4">
    <source>
        <dbReference type="ARBA" id="ARBA00022741"/>
    </source>
</evidence>
<keyword evidence="2 10" id="KW-0723">Serine/threonine-protein kinase</keyword>
<comment type="catalytic activity">
    <reaction evidence="8">
        <text>L-seryl-[protein] + ATP = O-phospho-L-seryl-[protein] + ADP + H(+)</text>
        <dbReference type="Rhea" id="RHEA:17989"/>
        <dbReference type="Rhea" id="RHEA-COMP:9863"/>
        <dbReference type="Rhea" id="RHEA-COMP:11604"/>
        <dbReference type="ChEBI" id="CHEBI:15378"/>
        <dbReference type="ChEBI" id="CHEBI:29999"/>
        <dbReference type="ChEBI" id="CHEBI:30616"/>
        <dbReference type="ChEBI" id="CHEBI:83421"/>
        <dbReference type="ChEBI" id="CHEBI:456216"/>
        <dbReference type="EC" id="2.7.11.1"/>
    </reaction>
</comment>
<dbReference type="SMART" id="SM00220">
    <property type="entry name" value="S_TKc"/>
    <property type="match status" value="1"/>
</dbReference>
<evidence type="ECO:0000313" key="10">
    <source>
        <dbReference type="EMBL" id="MBA8932052.1"/>
    </source>
</evidence>
<sequence>MDVRYEVFCLADPLFYETPSRWDSGEPAFDSSLPPVPSGWDRVNQGTWTSMSPRAAVLPEQGWKVHVSAVPDNAWRVLGAVWEYCTDRGITFKFLSNEKLLVACNSKYAPRTGSGKFITIYPVGERELERVLTDLSLALVGEHGPHVLTDLRYEQGPLYVRYGQFTGQCTIADQGTVIPALRRPDGVLEPDERDPVFTLPDWVRLPSVLRAQLVRRGLQSADQPPYQVLRALHFSNSGGVYLARAQTSQDTVVLKEARPYAGLDGDGQDSVGRLYHERCVMRKLAGVAGVPEVFDFVTMWEHHFLVMGYVPGRTLARWLAEEYPCAKPGAGRREVSQYTERALDLLDKVEALLDAVHERGIVYGDLHPGNVIVDDGGCVSLVDFELSFPVHKPWLRTIGGAPGFVAPADRTGFDIDHYALAVLRLCVFLPMVSLLQLAPEKTRAHLSFVARRFPLPAGYADRVLAVLRGGERPQVKQAAQRGARGRTATKRTGRGAAVAEVGHEWSDRYWQAVRDSVVEAITLSATPQRRDRLFPGDVEQFAAGGTCFAYGAAGVIHALFASGGGRHPDYEQWLLEAVVREPPRRTGFYDGAHGIAHVLDELGYHEQALELADQAVPLTEQVGDHSLFAGLAGVGLALLHSGKTQSRPAHLARVLILADRLAAALEAVSISRRRRRGLLYGWTGPALFFLRLYEHTTDSVWLERAGQALLLDLDTGPRGRGYGNPGLAAGAAGIALVLDQFLLHAPDSPCASRLPALWRSCRVEFVPEAGLFSGRAGLIGALAASPSRRHDRAGKEALQHHLLLLIALHGTHYLGSLAFPGDRMLRLSMDLATGGAGVLCAIAAAEGQTDAVLPFLARTGWPHIPPQAVH</sequence>
<protein>
    <recommendedName>
        <fullName evidence="1">non-specific serine/threonine protein kinase</fullName>
        <ecNumber evidence="1">2.7.11.1</ecNumber>
    </recommendedName>
</protein>
<comment type="catalytic activity">
    <reaction evidence="7">
        <text>L-threonyl-[protein] + ATP = O-phospho-L-threonyl-[protein] + ADP + H(+)</text>
        <dbReference type="Rhea" id="RHEA:46608"/>
        <dbReference type="Rhea" id="RHEA-COMP:11060"/>
        <dbReference type="Rhea" id="RHEA-COMP:11605"/>
        <dbReference type="ChEBI" id="CHEBI:15378"/>
        <dbReference type="ChEBI" id="CHEBI:30013"/>
        <dbReference type="ChEBI" id="CHEBI:30616"/>
        <dbReference type="ChEBI" id="CHEBI:61977"/>
        <dbReference type="ChEBI" id="CHEBI:456216"/>
        <dbReference type="EC" id="2.7.11.1"/>
    </reaction>
</comment>
<dbReference type="PANTHER" id="PTHR24363:SF0">
    <property type="entry name" value="SERINE_THREONINE KINASE LIKE DOMAIN CONTAINING 1"/>
    <property type="match status" value="1"/>
</dbReference>
<reference evidence="10 11" key="1">
    <citation type="submission" date="2020-08" db="EMBL/GenBank/DDBJ databases">
        <title>Genomic Encyclopedia of Archaeal and Bacterial Type Strains, Phase II (KMG-II): from individual species to whole genera.</title>
        <authorList>
            <person name="Goeker M."/>
        </authorList>
    </citation>
    <scope>NUCLEOTIDE SEQUENCE [LARGE SCALE GENOMIC DNA]</scope>
    <source>
        <strain evidence="10 11">DSM 43850</strain>
    </source>
</reference>
<name>A0ABR6BYR6_9PSEU</name>
<dbReference type="Pfam" id="PF00069">
    <property type="entry name" value="Pkinase"/>
    <property type="match status" value="1"/>
</dbReference>
<evidence type="ECO:0000256" key="5">
    <source>
        <dbReference type="ARBA" id="ARBA00022777"/>
    </source>
</evidence>
<evidence type="ECO:0000256" key="6">
    <source>
        <dbReference type="ARBA" id="ARBA00022840"/>
    </source>
</evidence>
<evidence type="ECO:0000256" key="7">
    <source>
        <dbReference type="ARBA" id="ARBA00047899"/>
    </source>
</evidence>
<dbReference type="InterPro" id="IPR011009">
    <property type="entry name" value="Kinase-like_dom_sf"/>
</dbReference>
<dbReference type="CDD" id="cd04791">
    <property type="entry name" value="LanC_SerThrkinase"/>
    <property type="match status" value="1"/>
</dbReference>
<dbReference type="InterPro" id="IPR058053">
    <property type="entry name" value="RamC_C"/>
</dbReference>
<keyword evidence="11" id="KW-1185">Reference proteome</keyword>
<evidence type="ECO:0000313" key="11">
    <source>
        <dbReference type="Proteomes" id="UP000517916"/>
    </source>
</evidence>
<dbReference type="RefSeq" id="WP_182840606.1">
    <property type="nucleotide sequence ID" value="NZ_BAAABQ010000042.1"/>
</dbReference>
<dbReference type="GO" id="GO:0004674">
    <property type="term" value="F:protein serine/threonine kinase activity"/>
    <property type="evidence" value="ECO:0007669"/>
    <property type="project" value="UniProtKB-KW"/>
</dbReference>
<accession>A0ABR6BYR6</accession>
<dbReference type="EMBL" id="JACJID010000010">
    <property type="protein sequence ID" value="MBA8932052.1"/>
    <property type="molecule type" value="Genomic_DNA"/>
</dbReference>
<gene>
    <name evidence="10" type="ORF">BC739_009311</name>
</gene>
<dbReference type="InterPro" id="IPR053524">
    <property type="entry name" value="Aerial_hyphae_peptide-synth"/>
</dbReference>
<dbReference type="SUPFAM" id="SSF158745">
    <property type="entry name" value="LanC-like"/>
    <property type="match status" value="1"/>
</dbReference>
<keyword evidence="3" id="KW-0808">Transferase</keyword>
<dbReference type="PANTHER" id="PTHR24363">
    <property type="entry name" value="SERINE/THREONINE PROTEIN KINASE"/>
    <property type="match status" value="1"/>
</dbReference>
<keyword evidence="6" id="KW-0067">ATP-binding</keyword>
<dbReference type="SUPFAM" id="SSF56112">
    <property type="entry name" value="Protein kinase-like (PK-like)"/>
    <property type="match status" value="1"/>
</dbReference>
<keyword evidence="5 10" id="KW-0418">Kinase</keyword>
<comment type="caution">
    <text evidence="10">The sequence shown here is derived from an EMBL/GenBank/DDBJ whole genome shotgun (WGS) entry which is preliminary data.</text>
</comment>
<evidence type="ECO:0000259" key="9">
    <source>
        <dbReference type="PROSITE" id="PS50011"/>
    </source>
</evidence>
<dbReference type="Gene3D" id="1.10.510.10">
    <property type="entry name" value="Transferase(Phosphotransferase) domain 1"/>
    <property type="match status" value="1"/>
</dbReference>
<dbReference type="NCBIfam" id="NF038151">
    <property type="entry name" value="lanthi_synth_III"/>
    <property type="match status" value="1"/>
</dbReference>
<organism evidence="10 11">
    <name type="scientific">Kutzneria viridogrisea</name>
    <dbReference type="NCBI Taxonomy" id="47990"/>
    <lineage>
        <taxon>Bacteria</taxon>
        <taxon>Bacillati</taxon>
        <taxon>Actinomycetota</taxon>
        <taxon>Actinomycetes</taxon>
        <taxon>Pseudonocardiales</taxon>
        <taxon>Pseudonocardiaceae</taxon>
        <taxon>Kutzneria</taxon>
    </lineage>
</organism>
<evidence type="ECO:0000256" key="1">
    <source>
        <dbReference type="ARBA" id="ARBA00012513"/>
    </source>
</evidence>
<evidence type="ECO:0000256" key="3">
    <source>
        <dbReference type="ARBA" id="ARBA00022679"/>
    </source>
</evidence>
<dbReference type="SMART" id="SM01260">
    <property type="entry name" value="LANC_like"/>
    <property type="match status" value="1"/>
</dbReference>
<dbReference type="InterPro" id="IPR000719">
    <property type="entry name" value="Prot_kinase_dom"/>
</dbReference>
<dbReference type="PROSITE" id="PS50011">
    <property type="entry name" value="PROTEIN_KINASE_DOM"/>
    <property type="match status" value="1"/>
</dbReference>
<evidence type="ECO:0000256" key="8">
    <source>
        <dbReference type="ARBA" id="ARBA00048679"/>
    </source>
</evidence>